<accession>A0AA39GQ64</accession>
<dbReference type="Proteomes" id="UP001175261">
    <property type="component" value="Unassembled WGS sequence"/>
</dbReference>
<dbReference type="PROSITE" id="PS50836">
    <property type="entry name" value="DOMON"/>
    <property type="match status" value="1"/>
</dbReference>
<dbReference type="Pfam" id="PF16010">
    <property type="entry name" value="CDH-cyt"/>
    <property type="match status" value="1"/>
</dbReference>
<feature type="domain" description="DOMON" evidence="3">
    <location>
        <begin position="75"/>
        <end position="197"/>
    </location>
</feature>
<dbReference type="EMBL" id="JAPDFR010000001">
    <property type="protein sequence ID" value="KAK0391525.1"/>
    <property type="molecule type" value="Genomic_DNA"/>
</dbReference>
<dbReference type="InterPro" id="IPR005018">
    <property type="entry name" value="DOMON_domain"/>
</dbReference>
<organism evidence="4 5">
    <name type="scientific">Sarocladium strictum</name>
    <name type="common">Black bundle disease fungus</name>
    <name type="synonym">Acremonium strictum</name>
    <dbReference type="NCBI Taxonomy" id="5046"/>
    <lineage>
        <taxon>Eukaryota</taxon>
        <taxon>Fungi</taxon>
        <taxon>Dikarya</taxon>
        <taxon>Ascomycota</taxon>
        <taxon>Pezizomycotina</taxon>
        <taxon>Sordariomycetes</taxon>
        <taxon>Hypocreomycetidae</taxon>
        <taxon>Hypocreales</taxon>
        <taxon>Sarocladiaceae</taxon>
        <taxon>Sarocladium</taxon>
    </lineage>
</organism>
<feature type="chain" id="PRO_5041434335" description="DOMON domain-containing protein" evidence="2">
    <location>
        <begin position="19"/>
        <end position="287"/>
    </location>
</feature>
<dbReference type="CDD" id="cd09630">
    <property type="entry name" value="CDH_like_cytochrome"/>
    <property type="match status" value="1"/>
</dbReference>
<dbReference type="PANTHER" id="PTHR47797">
    <property type="entry name" value="DEHYDROGENASE, PUTATIVE (AFU_ORTHOLOGUE AFUA_8G05805)-RELATED"/>
    <property type="match status" value="1"/>
</dbReference>
<feature type="region of interest" description="Disordered" evidence="1">
    <location>
        <begin position="22"/>
        <end position="60"/>
    </location>
</feature>
<evidence type="ECO:0000259" key="3">
    <source>
        <dbReference type="PROSITE" id="PS50836"/>
    </source>
</evidence>
<keyword evidence="2" id="KW-0732">Signal</keyword>
<evidence type="ECO:0000256" key="2">
    <source>
        <dbReference type="SAM" id="SignalP"/>
    </source>
</evidence>
<gene>
    <name evidence="4" type="ORF">NLU13_1025</name>
</gene>
<protein>
    <recommendedName>
        <fullName evidence="3">DOMON domain-containing protein</fullName>
    </recommendedName>
</protein>
<keyword evidence="5" id="KW-1185">Reference proteome</keyword>
<dbReference type="SMART" id="SM00664">
    <property type="entry name" value="DoH"/>
    <property type="match status" value="1"/>
</dbReference>
<feature type="compositionally biased region" description="Low complexity" evidence="1">
    <location>
        <begin position="28"/>
        <end position="60"/>
    </location>
</feature>
<dbReference type="InterPro" id="IPR015920">
    <property type="entry name" value="Cellobiose_DH-like_cyt"/>
</dbReference>
<comment type="caution">
    <text evidence="4">The sequence shown here is derived from an EMBL/GenBank/DDBJ whole genome shotgun (WGS) entry which is preliminary data.</text>
</comment>
<dbReference type="AlphaFoldDB" id="A0AA39GQ64"/>
<feature type="signal peptide" evidence="2">
    <location>
        <begin position="1"/>
        <end position="18"/>
    </location>
</feature>
<sequence length="287" mass="29055">MQLSNLLSAAMLAYVASGAALPDHGEDSSPSPSSSGSASAAAGSDAASPSGGAAAPATGADYQPAVSCRNNICYSAVVPSATVRSGSGPVWFQIYAPTTFSWVGMGTGSSMSDANMFLIYQDGNGNVTVSHRQATGHTMPTVPANDNVQITLLPGSGVQNNFMVANFRCDNCTTWKQSQSLNLTAAGTPMVGAWREGDALDSTDVEEAIGVHTGNVRMFSFDLSTAQKSTPGNPFVGQFAAPAELSVGGANNTNDASDDEGAAVGQFSFLPSGVVAAAIVTGLSLLL</sequence>
<evidence type="ECO:0000313" key="5">
    <source>
        <dbReference type="Proteomes" id="UP001175261"/>
    </source>
</evidence>
<name>A0AA39GQ64_SARSR</name>
<dbReference type="PANTHER" id="PTHR47797:SF5">
    <property type="entry name" value="CELLOBIOSE DEHYDROGENASE CYTOCHROME DOMAIN-CONTAINING PROTEIN"/>
    <property type="match status" value="1"/>
</dbReference>
<proteinExistence type="predicted"/>
<dbReference type="SUPFAM" id="SSF49344">
    <property type="entry name" value="CBD9-like"/>
    <property type="match status" value="1"/>
</dbReference>
<evidence type="ECO:0000256" key="1">
    <source>
        <dbReference type="SAM" id="MobiDB-lite"/>
    </source>
</evidence>
<dbReference type="Gene3D" id="2.60.40.1210">
    <property type="entry name" value="Cellobiose dehydrogenase, cytochrome domain"/>
    <property type="match status" value="1"/>
</dbReference>
<reference evidence="4" key="1">
    <citation type="submission" date="2022-10" db="EMBL/GenBank/DDBJ databases">
        <title>Determination and structural analysis of whole genome sequence of Sarocladium strictum F4-1.</title>
        <authorList>
            <person name="Hu L."/>
            <person name="Jiang Y."/>
        </authorList>
    </citation>
    <scope>NUCLEOTIDE SEQUENCE</scope>
    <source>
        <strain evidence="4">F4-1</strain>
    </source>
</reference>
<evidence type="ECO:0000313" key="4">
    <source>
        <dbReference type="EMBL" id="KAK0391525.1"/>
    </source>
</evidence>